<reference evidence="2 3" key="1">
    <citation type="submission" date="2019-02" db="EMBL/GenBank/DDBJ databases">
        <title>Deep-cultivation of Planctomycetes and their phenomic and genomic characterization uncovers novel biology.</title>
        <authorList>
            <person name="Wiegand S."/>
            <person name="Jogler M."/>
            <person name="Boedeker C."/>
            <person name="Pinto D."/>
            <person name="Vollmers J."/>
            <person name="Rivas-Marin E."/>
            <person name="Kohn T."/>
            <person name="Peeters S.H."/>
            <person name="Heuer A."/>
            <person name="Rast P."/>
            <person name="Oberbeckmann S."/>
            <person name="Bunk B."/>
            <person name="Jeske O."/>
            <person name="Meyerdierks A."/>
            <person name="Storesund J.E."/>
            <person name="Kallscheuer N."/>
            <person name="Luecker S."/>
            <person name="Lage O.M."/>
            <person name="Pohl T."/>
            <person name="Merkel B.J."/>
            <person name="Hornburger P."/>
            <person name="Mueller R.-W."/>
            <person name="Bruemmer F."/>
            <person name="Labrenz M."/>
            <person name="Spormann A.M."/>
            <person name="Op den Camp H."/>
            <person name="Overmann J."/>
            <person name="Amann R."/>
            <person name="Jetten M.S.M."/>
            <person name="Mascher T."/>
            <person name="Medema M.H."/>
            <person name="Devos D.P."/>
            <person name="Kaster A.-K."/>
            <person name="Ovreas L."/>
            <person name="Rohde M."/>
            <person name="Galperin M.Y."/>
            <person name="Jogler C."/>
        </authorList>
    </citation>
    <scope>NUCLEOTIDE SEQUENCE [LARGE SCALE GENOMIC DNA]</scope>
    <source>
        <strain evidence="2 3">TBK1r</strain>
    </source>
</reference>
<dbReference type="Proteomes" id="UP000318081">
    <property type="component" value="Chromosome"/>
</dbReference>
<protein>
    <submittedName>
        <fullName evidence="2">Uncharacterized protein</fullName>
    </submittedName>
</protein>
<dbReference type="RefSeq" id="WP_145207606.1">
    <property type="nucleotide sequence ID" value="NZ_CP036432.1"/>
</dbReference>
<name>A0ABX5XJI1_9BACT</name>
<evidence type="ECO:0000313" key="2">
    <source>
        <dbReference type="EMBL" id="QDV81872.1"/>
    </source>
</evidence>
<evidence type="ECO:0000256" key="1">
    <source>
        <dbReference type="SAM" id="Phobius"/>
    </source>
</evidence>
<keyword evidence="3" id="KW-1185">Reference proteome</keyword>
<feature type="transmembrane region" description="Helical" evidence="1">
    <location>
        <begin position="444"/>
        <end position="463"/>
    </location>
</feature>
<keyword evidence="1" id="KW-0472">Membrane</keyword>
<keyword evidence="1" id="KW-0812">Transmembrane</keyword>
<organism evidence="2 3">
    <name type="scientific">Stieleria magnilauensis</name>
    <dbReference type="NCBI Taxonomy" id="2527963"/>
    <lineage>
        <taxon>Bacteria</taxon>
        <taxon>Pseudomonadati</taxon>
        <taxon>Planctomycetota</taxon>
        <taxon>Planctomycetia</taxon>
        <taxon>Pirellulales</taxon>
        <taxon>Pirellulaceae</taxon>
        <taxon>Stieleria</taxon>
    </lineage>
</organism>
<sequence length="877" mass="94737">MIPTTLSAARIKQVVGVLVMCGLMALPPVFSTGVLAQEDVSESTVGSPASDPQAKEPAGVAVTVMPSGVQRFASGGWASLAVVGVNHTDQDVEEVVSVFVGDDPNLQFSTRFWLPARSKRQSWLPLAIPPSERIDGNRVDLSMIRIAESEGEESFTENVNQMPVSVRSLMLADNEINTGLFAGPLDLEGETRREATRERLNAVLNAGRDSVTMNPSDLPIVSFLSNFLPPTYGALDELDQVVIAGDQLQYDSDGVVAIRRWIRRGGRAWIMLDLTSQSLVNDLLGDDADFTVIDRTELNEFELQTTDPVRGTAGSTESWSSETPVAMLRVLTQADDVICRIDGWPVAFRKRVGDGDVLFTALGADGWIHSDQKVMAGLNQLAREFFEPKNQPQDLVAAMKPIVDDQIGYQIPSRSTAAFVLGVNALVILIGGVWWARQRRLERMAFLVPVSAIVTTLIMLAIGSSHATAIPSTVATSQVVQVQPATGEADVSTIRAVYSQQSGDLGLVSNHQVMTMPLENTGASQTHRVSLEDDGTSRWLGPGQPPGVVRHLVSDSSTTLQQPIRVRGTFDGQGFRGTLSGLDPQTCQDGLIVASPGPITAVTIDADASAGQVIAAASDRLPPGQFIPGSILTDQQRMRQDFYDAVLTSSEGHSLGQGPSLLVWTDPFELGVQFDNRFDQRGAALVSIPIQLERPAGGVEFRIPSSFIRTDAFWGAQGRTTLFSPRTGMWLAEMTKAAEAQLLFRFPDVVAPMTLQQVNVTMKINAPSRTFFVNALVDDQPTRVFQLDNATGVITFTIDRRDALRLHADGGLYLAFGVTESFEATERKANASDSGEAGDQVVDNATWQIDYVHLDAVAQINTSDLPPLDEASDTGKP</sequence>
<keyword evidence="1" id="KW-1133">Transmembrane helix</keyword>
<proteinExistence type="predicted"/>
<evidence type="ECO:0000313" key="3">
    <source>
        <dbReference type="Proteomes" id="UP000318081"/>
    </source>
</evidence>
<dbReference type="EMBL" id="CP036432">
    <property type="protein sequence ID" value="QDV81872.1"/>
    <property type="molecule type" value="Genomic_DNA"/>
</dbReference>
<feature type="transmembrane region" description="Helical" evidence="1">
    <location>
        <begin position="417"/>
        <end position="437"/>
    </location>
</feature>
<accession>A0ABX5XJI1</accession>
<gene>
    <name evidence="2" type="ORF">TBK1r_07940</name>
</gene>